<organism evidence="2 3">
    <name type="scientific">Mycolicibacterium obuense</name>
    <dbReference type="NCBI Taxonomy" id="1807"/>
    <lineage>
        <taxon>Bacteria</taxon>
        <taxon>Bacillati</taxon>
        <taxon>Actinomycetota</taxon>
        <taxon>Actinomycetes</taxon>
        <taxon>Mycobacteriales</taxon>
        <taxon>Mycobacteriaceae</taxon>
        <taxon>Mycolicibacterium</taxon>
    </lineage>
</organism>
<dbReference type="PATRIC" id="fig|1807.13.peg.2781"/>
<reference evidence="2 3" key="1">
    <citation type="journal article" date="2015" name="Genome Announc.">
        <title>Draft Genome Sequence of Mycobacterium obuense Strain UC1, Isolated from Patient Sputum.</title>
        <authorList>
            <person name="Greninger A.L."/>
            <person name="Cunningham G."/>
            <person name="Hsu E.D."/>
            <person name="Yu J.M."/>
            <person name="Chiu C.Y."/>
            <person name="Miller S."/>
        </authorList>
    </citation>
    <scope>NUCLEOTIDE SEQUENCE [LARGE SCALE GENOMIC DNA]</scope>
    <source>
        <strain evidence="2 3">UC1</strain>
    </source>
</reference>
<comment type="caution">
    <text evidence="2">The sequence shown here is derived from an EMBL/GenBank/DDBJ whole genome shotgun (WGS) entry which is preliminary data.</text>
</comment>
<evidence type="ECO:0000256" key="1">
    <source>
        <dbReference type="SAM" id="Coils"/>
    </source>
</evidence>
<keyword evidence="3" id="KW-1185">Reference proteome</keyword>
<name>A0A0M2K1H7_9MYCO</name>
<gene>
    <name evidence="2" type="ORF">WN67_06545</name>
</gene>
<dbReference type="EMBL" id="LAUZ02000028">
    <property type="protein sequence ID" value="KKF02751.1"/>
    <property type="molecule type" value="Genomic_DNA"/>
</dbReference>
<evidence type="ECO:0000313" key="3">
    <source>
        <dbReference type="Proteomes" id="UP000034150"/>
    </source>
</evidence>
<dbReference type="RefSeq" id="WP_014805450.1">
    <property type="nucleotide sequence ID" value="NZ_LAUZ02000028.1"/>
</dbReference>
<feature type="coiled-coil region" evidence="1">
    <location>
        <begin position="70"/>
        <end position="122"/>
    </location>
</feature>
<dbReference type="AlphaFoldDB" id="A0A0M2K1H7"/>
<protein>
    <submittedName>
        <fullName evidence="2">Uncharacterized protein</fullName>
    </submittedName>
</protein>
<proteinExistence type="predicted"/>
<accession>A0A0M2K1H7</accession>
<dbReference type="Proteomes" id="UP000034150">
    <property type="component" value="Unassembled WGS sequence"/>
</dbReference>
<sequence length="140" mass="15803">MTRVATQVRLEQALTRLLAGQPTVTDGELTVSNLCREAGVGRDSFYRSPPEFKDAVVAAQANREAQQPELVALREEITALKRERKQTASDHAATVRELEETIRVYANQIQVLALRNSELEDQIRHLAHHDPDVISLHTRR</sequence>
<dbReference type="OrthoDB" id="7472701at2"/>
<evidence type="ECO:0000313" key="2">
    <source>
        <dbReference type="EMBL" id="KKF02751.1"/>
    </source>
</evidence>
<keyword evidence="1" id="KW-0175">Coiled coil</keyword>